<dbReference type="GO" id="GO:0005829">
    <property type="term" value="C:cytosol"/>
    <property type="evidence" value="ECO:0007669"/>
    <property type="project" value="TreeGrafter"/>
</dbReference>
<dbReference type="Pfam" id="PF02219">
    <property type="entry name" value="MTHFR"/>
    <property type="match status" value="2"/>
</dbReference>
<feature type="compositionally biased region" description="Polar residues" evidence="8">
    <location>
        <begin position="19"/>
        <end position="36"/>
    </location>
</feature>
<dbReference type="STRING" id="1522189.A0A316W254"/>
<dbReference type="GO" id="GO:0009086">
    <property type="term" value="P:methionine biosynthetic process"/>
    <property type="evidence" value="ECO:0007669"/>
    <property type="project" value="TreeGrafter"/>
</dbReference>
<comment type="pathway">
    <text evidence="2 7">One-carbon metabolism; tetrahydrofolate interconversion.</text>
</comment>
<evidence type="ECO:0000256" key="5">
    <source>
        <dbReference type="ARBA" id="ARBA00022827"/>
    </source>
</evidence>
<evidence type="ECO:0000256" key="3">
    <source>
        <dbReference type="ARBA" id="ARBA00006743"/>
    </source>
</evidence>
<protein>
    <submittedName>
        <fullName evidence="10">MTHFR-domain-containing protein</fullName>
    </submittedName>
</protein>
<feature type="compositionally biased region" description="Polar residues" evidence="8">
    <location>
        <begin position="445"/>
        <end position="460"/>
    </location>
</feature>
<evidence type="ECO:0000256" key="4">
    <source>
        <dbReference type="ARBA" id="ARBA00022630"/>
    </source>
</evidence>
<organism evidence="10 11">
    <name type="scientific">Ceraceosorus guamensis</name>
    <dbReference type="NCBI Taxonomy" id="1522189"/>
    <lineage>
        <taxon>Eukaryota</taxon>
        <taxon>Fungi</taxon>
        <taxon>Dikarya</taxon>
        <taxon>Basidiomycota</taxon>
        <taxon>Ustilaginomycotina</taxon>
        <taxon>Exobasidiomycetes</taxon>
        <taxon>Ceraceosorales</taxon>
        <taxon>Ceraceosoraceae</taxon>
        <taxon>Ceraceosorus</taxon>
    </lineage>
</organism>
<sequence>MSAGTSSATGSQTIPAHVGSSNGALHSDSGTSSATKSIPSPHPSHIPSILSHHSSTRPAISLEFFPPKTSSGLQNLYARILRMKTQCGPSWMQVTWGAGGSTQNISMVLAGRVHKGLLRPADLDWTRWESPSSEAESRNRTLEEREIQAIIEAPANDELATECCLHLTCTNVSREALDVTLKQARAIGIRNLLALRGDPPRGSEYWTPSDNRFQHAEDLVRYIRSGHGDWFSIGVAGYPEGHTDSLTPSGEAEIPVLLSKQRAGASFIVTQLFYDVFLYHSWLAKARAAGITIPIIPGVMPIQNYTSFRRITGLCKIQVPQELRRRLEDPTPEEIASAQSSGAAAFQGKEQRDKINVRNDDARVKEVGIEWSREMCRQMWRESVKSREERGAVEETLNPNHTAFHMCTLNLEKSVTRILHDLSWAGPSQTTNKASTQEAAFAEDTSGTNGTNAADSGSATSVPKLHATLNDSLSVSAPAALWDEFTNGRYGDSRSPAFGEIDGYGVSLKVPPADALRVWRTPVTEGDISALFVAYLSGEIQAIPWCDIPILNETQAIREELLGLNRAPSASLGEGDHSTIGKGWWTVGSQPAIDGVDSLEPTFGFGPKGGYIFQKAFVEFFVDEEHMLALCRRVEEESDGLVGLLAGNKKGNFKTTLEANAVNAVTWGVFPGQEIAQSTIIEEESFKAWRDEAFEIWAEWELLFPQGSPTQRLLKSIGDNKWLVTVIHHDFKDPGALWKFLGCGRSEHLE</sequence>
<evidence type="ECO:0000313" key="10">
    <source>
        <dbReference type="EMBL" id="PWN43870.1"/>
    </source>
</evidence>
<dbReference type="PANTHER" id="PTHR45754:SF1">
    <property type="entry name" value="METHYLENETETRAHYDROFOLATE REDUCTASE 1"/>
    <property type="match status" value="1"/>
</dbReference>
<dbReference type="GO" id="GO:0004489">
    <property type="term" value="F:methylenetetrahydrofolate reductase [NAD(P)H] activity"/>
    <property type="evidence" value="ECO:0007669"/>
    <property type="project" value="InterPro"/>
</dbReference>
<dbReference type="FunCoup" id="A0A316W254">
    <property type="interactions" value="260"/>
</dbReference>
<reference evidence="10 11" key="1">
    <citation type="journal article" date="2018" name="Mol. Biol. Evol.">
        <title>Broad Genomic Sampling Reveals a Smut Pathogenic Ancestry of the Fungal Clade Ustilaginomycotina.</title>
        <authorList>
            <person name="Kijpornyongpan T."/>
            <person name="Mondo S.J."/>
            <person name="Barry K."/>
            <person name="Sandor L."/>
            <person name="Lee J."/>
            <person name="Lipzen A."/>
            <person name="Pangilinan J."/>
            <person name="LaButti K."/>
            <person name="Hainaut M."/>
            <person name="Henrissat B."/>
            <person name="Grigoriev I.V."/>
            <person name="Spatafora J.W."/>
            <person name="Aime M.C."/>
        </authorList>
    </citation>
    <scope>NUCLEOTIDE SEQUENCE [LARGE SCALE GENOMIC DNA]</scope>
    <source>
        <strain evidence="10 11">MCA 4658</strain>
    </source>
</reference>
<proteinExistence type="inferred from homology"/>
<feature type="compositionally biased region" description="Low complexity" evidence="8">
    <location>
        <begin position="37"/>
        <end position="52"/>
    </location>
</feature>
<feature type="compositionally biased region" description="Low complexity" evidence="8">
    <location>
        <begin position="1"/>
        <end position="11"/>
    </location>
</feature>
<name>A0A316W254_9BASI</name>
<keyword evidence="11" id="KW-1185">Reference proteome</keyword>
<dbReference type="InterPro" id="IPR053806">
    <property type="entry name" value="MTHFR_C"/>
</dbReference>
<evidence type="ECO:0000259" key="9">
    <source>
        <dbReference type="Pfam" id="PF21895"/>
    </source>
</evidence>
<dbReference type="OrthoDB" id="16284at2759"/>
<dbReference type="GO" id="GO:0035999">
    <property type="term" value="P:tetrahydrofolate interconversion"/>
    <property type="evidence" value="ECO:0007669"/>
    <property type="project" value="UniProtKB-UniPathway"/>
</dbReference>
<gene>
    <name evidence="10" type="ORF">IE81DRAFT_61952</name>
</gene>
<keyword evidence="6" id="KW-0560">Oxidoreductase</keyword>
<comment type="similarity">
    <text evidence="3">Belongs to the methylenetetrahydrofolate reductase family.</text>
</comment>
<dbReference type="RefSeq" id="XP_025371030.1">
    <property type="nucleotide sequence ID" value="XM_025517479.1"/>
</dbReference>
<feature type="domain" description="MTHFR SAM-binding regulatory" evidence="9">
    <location>
        <begin position="482"/>
        <end position="740"/>
    </location>
</feature>
<feature type="region of interest" description="Disordered" evidence="8">
    <location>
        <begin position="1"/>
        <end position="52"/>
    </location>
</feature>
<keyword evidence="5" id="KW-0274">FAD</keyword>
<evidence type="ECO:0000256" key="7">
    <source>
        <dbReference type="RuleBase" id="RU004254"/>
    </source>
</evidence>
<dbReference type="SUPFAM" id="SSF51730">
    <property type="entry name" value="FAD-linked oxidoreductase"/>
    <property type="match status" value="1"/>
</dbReference>
<dbReference type="PANTHER" id="PTHR45754">
    <property type="entry name" value="METHYLENETETRAHYDROFOLATE REDUCTASE"/>
    <property type="match status" value="1"/>
</dbReference>
<dbReference type="GO" id="GO:0071949">
    <property type="term" value="F:FAD binding"/>
    <property type="evidence" value="ECO:0007669"/>
    <property type="project" value="TreeGrafter"/>
</dbReference>
<dbReference type="InterPro" id="IPR003171">
    <property type="entry name" value="Mehydrof_redctse-like"/>
</dbReference>
<evidence type="ECO:0000256" key="6">
    <source>
        <dbReference type="ARBA" id="ARBA00023002"/>
    </source>
</evidence>
<dbReference type="CDD" id="cd00537">
    <property type="entry name" value="MTHFR"/>
    <property type="match status" value="1"/>
</dbReference>
<dbReference type="InterPro" id="IPR029041">
    <property type="entry name" value="FAD-linked_oxidoreductase-like"/>
</dbReference>
<keyword evidence="4" id="KW-0285">Flavoprotein</keyword>
<evidence type="ECO:0000313" key="11">
    <source>
        <dbReference type="Proteomes" id="UP000245783"/>
    </source>
</evidence>
<dbReference type="GeneID" id="37039349"/>
<dbReference type="AlphaFoldDB" id="A0A316W254"/>
<feature type="compositionally biased region" description="Polar residues" evidence="8">
    <location>
        <begin position="426"/>
        <end position="438"/>
    </location>
</feature>
<dbReference type="Gene3D" id="3.20.20.220">
    <property type="match status" value="1"/>
</dbReference>
<feature type="region of interest" description="Disordered" evidence="8">
    <location>
        <begin position="425"/>
        <end position="460"/>
    </location>
</feature>
<dbReference type="Proteomes" id="UP000245783">
    <property type="component" value="Unassembled WGS sequence"/>
</dbReference>
<accession>A0A316W254</accession>
<comment type="cofactor">
    <cofactor evidence="1">
        <name>FAD</name>
        <dbReference type="ChEBI" id="CHEBI:57692"/>
    </cofactor>
</comment>
<evidence type="ECO:0000256" key="2">
    <source>
        <dbReference type="ARBA" id="ARBA00004777"/>
    </source>
</evidence>
<dbReference type="UniPathway" id="UPA00193"/>
<evidence type="ECO:0000256" key="8">
    <source>
        <dbReference type="SAM" id="MobiDB-lite"/>
    </source>
</evidence>
<evidence type="ECO:0000256" key="1">
    <source>
        <dbReference type="ARBA" id="ARBA00001974"/>
    </source>
</evidence>
<dbReference type="EMBL" id="KZ819366">
    <property type="protein sequence ID" value="PWN43870.1"/>
    <property type="molecule type" value="Genomic_DNA"/>
</dbReference>
<dbReference type="InParanoid" id="A0A316W254"/>
<dbReference type="Pfam" id="PF21895">
    <property type="entry name" value="MTHFR_C"/>
    <property type="match status" value="1"/>
</dbReference>